<dbReference type="InterPro" id="IPR003661">
    <property type="entry name" value="HisK_dim/P_dom"/>
</dbReference>
<name>A0A6F8YIG7_9ACTN</name>
<evidence type="ECO:0000256" key="6">
    <source>
        <dbReference type="ARBA" id="ARBA00022679"/>
    </source>
</evidence>
<keyword evidence="8" id="KW-0418">Kinase</keyword>
<dbReference type="GO" id="GO:0000155">
    <property type="term" value="F:phosphorelay sensor kinase activity"/>
    <property type="evidence" value="ECO:0007669"/>
    <property type="project" value="InterPro"/>
</dbReference>
<evidence type="ECO:0000256" key="12">
    <source>
        <dbReference type="SAM" id="Phobius"/>
    </source>
</evidence>
<organism evidence="15 16">
    <name type="scientific">Phytohabitans suffuscus</name>
    <dbReference type="NCBI Taxonomy" id="624315"/>
    <lineage>
        <taxon>Bacteria</taxon>
        <taxon>Bacillati</taxon>
        <taxon>Actinomycetota</taxon>
        <taxon>Actinomycetes</taxon>
        <taxon>Micromonosporales</taxon>
        <taxon>Micromonosporaceae</taxon>
    </lineage>
</organism>
<dbReference type="EC" id="2.7.13.3" evidence="4"/>
<gene>
    <name evidence="15" type="primary">cutS_2</name>
    <name evidence="15" type="ORF">Psuf_030710</name>
</gene>
<evidence type="ECO:0000256" key="2">
    <source>
        <dbReference type="ARBA" id="ARBA00004141"/>
    </source>
</evidence>
<dbReference type="AlphaFoldDB" id="A0A6F8YIG7"/>
<dbReference type="Gene3D" id="6.10.340.10">
    <property type="match status" value="1"/>
</dbReference>
<feature type="transmembrane region" description="Helical" evidence="12">
    <location>
        <begin position="12"/>
        <end position="34"/>
    </location>
</feature>
<dbReference type="SUPFAM" id="SSF55874">
    <property type="entry name" value="ATPase domain of HSP90 chaperone/DNA topoisomerase II/histidine kinase"/>
    <property type="match status" value="1"/>
</dbReference>
<keyword evidence="5" id="KW-0597">Phosphoprotein</keyword>
<evidence type="ECO:0000313" key="15">
    <source>
        <dbReference type="EMBL" id="BCB85758.1"/>
    </source>
</evidence>
<dbReference type="SMART" id="SM00388">
    <property type="entry name" value="HisKA"/>
    <property type="match status" value="1"/>
</dbReference>
<dbReference type="InterPro" id="IPR005467">
    <property type="entry name" value="His_kinase_dom"/>
</dbReference>
<evidence type="ECO:0000259" key="13">
    <source>
        <dbReference type="PROSITE" id="PS50109"/>
    </source>
</evidence>
<reference evidence="15 16" key="2">
    <citation type="submission" date="2020-03" db="EMBL/GenBank/DDBJ databases">
        <authorList>
            <person name="Ichikawa N."/>
            <person name="Kimura A."/>
            <person name="Kitahashi Y."/>
            <person name="Uohara A."/>
        </authorList>
    </citation>
    <scope>NUCLEOTIDE SEQUENCE [LARGE SCALE GENOMIC DNA]</scope>
    <source>
        <strain evidence="15 16">NBRC 105367</strain>
    </source>
</reference>
<dbReference type="InterPro" id="IPR050428">
    <property type="entry name" value="TCS_sensor_his_kinase"/>
</dbReference>
<keyword evidence="9 12" id="KW-1133">Transmembrane helix</keyword>
<evidence type="ECO:0000256" key="1">
    <source>
        <dbReference type="ARBA" id="ARBA00000085"/>
    </source>
</evidence>
<dbReference type="GO" id="GO:0005886">
    <property type="term" value="C:plasma membrane"/>
    <property type="evidence" value="ECO:0007669"/>
    <property type="project" value="UniProtKB-SubCell"/>
</dbReference>
<dbReference type="CDD" id="cd06225">
    <property type="entry name" value="HAMP"/>
    <property type="match status" value="1"/>
</dbReference>
<keyword evidence="6" id="KW-0808">Transferase</keyword>
<dbReference type="SMART" id="SM00304">
    <property type="entry name" value="HAMP"/>
    <property type="match status" value="1"/>
</dbReference>
<evidence type="ECO:0000259" key="14">
    <source>
        <dbReference type="PROSITE" id="PS50885"/>
    </source>
</evidence>
<dbReference type="PROSITE" id="PS50885">
    <property type="entry name" value="HAMP"/>
    <property type="match status" value="1"/>
</dbReference>
<sequence>MAGGWTVRVRLTVLYGGLFLLAGAVLLGVTYLLLAAALEKQQLKPAVVYAEGAGMEADAPVSTGGVAISKTDMAAQQSAIDLKMSFARQVQLDLNAQTLQSLLRWGSLALGGVAVAGVWTGWLAAGRTLRPIAQITATARRVADRNLHERIALGGPRDELRELADTFDDMLERLDRSFDGQRRFVANASHELRTPLAINRTLLEVAMGQPDAPQQLRQLGTTLLEVNARHERLIDGLLTMARSEQAVVDPVPVDLAEVAGNVLDQTQAPGVDVRHELRPAPTSGDPVLLERLTQNLVDNAVRYNSAGGWVHVTCAHEGTRTRLNVVNTGPVVRAYEVPTLFEPFRRLTDRVGSARGTGLGLSIVRSVARAHGGEVHASPRDGGGLVVQVTLPAN</sequence>
<dbReference type="PANTHER" id="PTHR45436:SF15">
    <property type="entry name" value="SENSOR HISTIDINE KINASE CUSS"/>
    <property type="match status" value="1"/>
</dbReference>
<feature type="domain" description="HAMP" evidence="14">
    <location>
        <begin position="126"/>
        <end position="179"/>
    </location>
</feature>
<evidence type="ECO:0000256" key="11">
    <source>
        <dbReference type="ARBA" id="ARBA00023136"/>
    </source>
</evidence>
<evidence type="ECO:0000256" key="9">
    <source>
        <dbReference type="ARBA" id="ARBA00022989"/>
    </source>
</evidence>
<keyword evidence="16" id="KW-1185">Reference proteome</keyword>
<evidence type="ECO:0000256" key="3">
    <source>
        <dbReference type="ARBA" id="ARBA00004236"/>
    </source>
</evidence>
<accession>A0A6F8YIG7</accession>
<dbReference type="KEGG" id="psuu:Psuf_030710"/>
<dbReference type="InterPro" id="IPR003594">
    <property type="entry name" value="HATPase_dom"/>
</dbReference>
<dbReference type="PROSITE" id="PS50109">
    <property type="entry name" value="HIS_KIN"/>
    <property type="match status" value="1"/>
</dbReference>
<keyword evidence="10" id="KW-0902">Two-component regulatory system</keyword>
<dbReference type="Gene3D" id="3.30.565.10">
    <property type="entry name" value="Histidine kinase-like ATPase, C-terminal domain"/>
    <property type="match status" value="1"/>
</dbReference>
<protein>
    <recommendedName>
        <fullName evidence="4">histidine kinase</fullName>
        <ecNumber evidence="4">2.7.13.3</ecNumber>
    </recommendedName>
</protein>
<dbReference type="EMBL" id="AP022871">
    <property type="protein sequence ID" value="BCB85758.1"/>
    <property type="molecule type" value="Genomic_DNA"/>
</dbReference>
<comment type="catalytic activity">
    <reaction evidence="1">
        <text>ATP + protein L-histidine = ADP + protein N-phospho-L-histidine.</text>
        <dbReference type="EC" id="2.7.13.3"/>
    </reaction>
</comment>
<dbReference type="Pfam" id="PF00672">
    <property type="entry name" value="HAMP"/>
    <property type="match status" value="1"/>
</dbReference>
<feature type="domain" description="Histidine kinase" evidence="13">
    <location>
        <begin position="187"/>
        <end position="394"/>
    </location>
</feature>
<evidence type="ECO:0000256" key="8">
    <source>
        <dbReference type="ARBA" id="ARBA00022777"/>
    </source>
</evidence>
<dbReference type="InterPro" id="IPR004358">
    <property type="entry name" value="Sig_transdc_His_kin-like_C"/>
</dbReference>
<comment type="subcellular location">
    <subcellularLocation>
        <location evidence="3">Cell membrane</location>
    </subcellularLocation>
    <subcellularLocation>
        <location evidence="2">Membrane</location>
        <topology evidence="2">Multi-pass membrane protein</topology>
    </subcellularLocation>
</comment>
<dbReference type="PANTHER" id="PTHR45436">
    <property type="entry name" value="SENSOR HISTIDINE KINASE YKOH"/>
    <property type="match status" value="1"/>
</dbReference>
<evidence type="ECO:0000256" key="5">
    <source>
        <dbReference type="ARBA" id="ARBA00022553"/>
    </source>
</evidence>
<dbReference type="SUPFAM" id="SSF158472">
    <property type="entry name" value="HAMP domain-like"/>
    <property type="match status" value="1"/>
</dbReference>
<keyword evidence="11 12" id="KW-0472">Membrane</keyword>
<dbReference type="CDD" id="cd00082">
    <property type="entry name" value="HisKA"/>
    <property type="match status" value="1"/>
</dbReference>
<evidence type="ECO:0000256" key="7">
    <source>
        <dbReference type="ARBA" id="ARBA00022692"/>
    </source>
</evidence>
<dbReference type="Pfam" id="PF02518">
    <property type="entry name" value="HATPase_c"/>
    <property type="match status" value="1"/>
</dbReference>
<dbReference type="InterPro" id="IPR036890">
    <property type="entry name" value="HATPase_C_sf"/>
</dbReference>
<keyword evidence="7 12" id="KW-0812">Transmembrane</keyword>
<evidence type="ECO:0000256" key="4">
    <source>
        <dbReference type="ARBA" id="ARBA00012438"/>
    </source>
</evidence>
<dbReference type="RefSeq" id="WP_180214558.1">
    <property type="nucleotide sequence ID" value="NZ_AP022871.1"/>
</dbReference>
<evidence type="ECO:0000313" key="16">
    <source>
        <dbReference type="Proteomes" id="UP000503011"/>
    </source>
</evidence>
<evidence type="ECO:0000256" key="10">
    <source>
        <dbReference type="ARBA" id="ARBA00023012"/>
    </source>
</evidence>
<dbReference type="Proteomes" id="UP000503011">
    <property type="component" value="Chromosome"/>
</dbReference>
<dbReference type="SUPFAM" id="SSF47384">
    <property type="entry name" value="Homodimeric domain of signal transducing histidine kinase"/>
    <property type="match status" value="1"/>
</dbReference>
<proteinExistence type="predicted"/>
<dbReference type="InterPro" id="IPR003660">
    <property type="entry name" value="HAMP_dom"/>
</dbReference>
<dbReference type="Gene3D" id="1.10.287.130">
    <property type="match status" value="1"/>
</dbReference>
<reference evidence="15 16" key="1">
    <citation type="submission" date="2020-03" db="EMBL/GenBank/DDBJ databases">
        <title>Whole genome shotgun sequence of Phytohabitans suffuscus NBRC 105367.</title>
        <authorList>
            <person name="Komaki H."/>
            <person name="Tamura T."/>
        </authorList>
    </citation>
    <scope>NUCLEOTIDE SEQUENCE [LARGE SCALE GENOMIC DNA]</scope>
    <source>
        <strain evidence="15 16">NBRC 105367</strain>
    </source>
</reference>
<dbReference type="SMART" id="SM00387">
    <property type="entry name" value="HATPase_c"/>
    <property type="match status" value="1"/>
</dbReference>
<dbReference type="CDD" id="cd00075">
    <property type="entry name" value="HATPase"/>
    <property type="match status" value="1"/>
</dbReference>
<dbReference type="InterPro" id="IPR036097">
    <property type="entry name" value="HisK_dim/P_sf"/>
</dbReference>
<dbReference type="Pfam" id="PF00512">
    <property type="entry name" value="HisKA"/>
    <property type="match status" value="1"/>
</dbReference>
<dbReference type="PRINTS" id="PR00344">
    <property type="entry name" value="BCTRLSENSOR"/>
</dbReference>